<accession>A0A828YAE9</accession>
<protein>
    <submittedName>
        <fullName evidence="1">Uncharacterized protein</fullName>
    </submittedName>
</protein>
<reference evidence="1" key="1">
    <citation type="submission" date="2012-10" db="EMBL/GenBank/DDBJ databases">
        <authorList>
            <person name="Harkins D.M."/>
            <person name="Durkin A.S."/>
            <person name="Brinkac L.M."/>
            <person name="Selengut J.D."/>
            <person name="Sanka R."/>
            <person name="DePew J."/>
            <person name="Purushe J."/>
            <person name="Picardeau M."/>
            <person name="Werts C."/>
            <person name="Goarant C."/>
            <person name="Vinetz J.M."/>
            <person name="Sutton G.G."/>
            <person name="Nelson W.C."/>
            <person name="Fouts D.E."/>
        </authorList>
    </citation>
    <scope>NUCLEOTIDE SEQUENCE [LARGE SCALE GENOMIC DNA]</scope>
    <source>
        <strain evidence="1">200802841</strain>
    </source>
</reference>
<name>A0A828YAE9_9LEPT</name>
<keyword evidence="2" id="KW-1185">Reference proteome</keyword>
<gene>
    <name evidence="1" type="ORF">LEP1GSC131_0524</name>
</gene>
<dbReference type="Proteomes" id="UP000006339">
    <property type="component" value="Unassembled WGS sequence"/>
</dbReference>
<proteinExistence type="predicted"/>
<evidence type="ECO:0000313" key="2">
    <source>
        <dbReference type="Proteomes" id="UP000006339"/>
    </source>
</evidence>
<sequence>MMNHVIEVDHKGKMFFTAPNDLNRFRAMTFSIKEPDTLE</sequence>
<organism evidence="1 2">
    <name type="scientific">Leptospira kirschneri str. 200802841</name>
    <dbReference type="NCBI Taxonomy" id="1193047"/>
    <lineage>
        <taxon>Bacteria</taxon>
        <taxon>Pseudomonadati</taxon>
        <taxon>Spirochaetota</taxon>
        <taxon>Spirochaetia</taxon>
        <taxon>Leptospirales</taxon>
        <taxon>Leptospiraceae</taxon>
        <taxon>Leptospira</taxon>
    </lineage>
</organism>
<dbReference type="EMBL" id="AKWH02000012">
    <property type="protein sequence ID" value="EKO53190.1"/>
    <property type="molecule type" value="Genomic_DNA"/>
</dbReference>
<dbReference type="AlphaFoldDB" id="A0A828YAE9"/>
<evidence type="ECO:0000313" key="1">
    <source>
        <dbReference type="EMBL" id="EKO53190.1"/>
    </source>
</evidence>
<comment type="caution">
    <text evidence="1">The sequence shown here is derived from an EMBL/GenBank/DDBJ whole genome shotgun (WGS) entry which is preliminary data.</text>
</comment>